<evidence type="ECO:0000256" key="1">
    <source>
        <dbReference type="ARBA" id="ARBA00022679"/>
    </source>
</evidence>
<evidence type="ECO:0000259" key="3">
    <source>
        <dbReference type="Pfam" id="PF00685"/>
    </source>
</evidence>
<dbReference type="Gene3D" id="3.40.50.300">
    <property type="entry name" value="P-loop containing nucleotide triphosphate hydrolases"/>
    <property type="match status" value="1"/>
</dbReference>
<dbReference type="GO" id="GO:0008146">
    <property type="term" value="F:sulfotransferase activity"/>
    <property type="evidence" value="ECO:0007669"/>
    <property type="project" value="InterPro"/>
</dbReference>
<organism evidence="4 5">
    <name type="scientific">Roseibacillus ishigakijimensis</name>
    <dbReference type="NCBI Taxonomy" id="454146"/>
    <lineage>
        <taxon>Bacteria</taxon>
        <taxon>Pseudomonadati</taxon>
        <taxon>Verrucomicrobiota</taxon>
        <taxon>Verrucomicrobiia</taxon>
        <taxon>Verrucomicrobiales</taxon>
        <taxon>Verrucomicrobiaceae</taxon>
        <taxon>Roseibacillus</taxon>
    </lineage>
</organism>
<comment type="caution">
    <text evidence="4">The sequence shown here is derived from an EMBL/GenBank/DDBJ whole genome shotgun (WGS) entry which is preliminary data.</text>
</comment>
<reference evidence="4" key="1">
    <citation type="submission" date="2021-01" db="EMBL/GenBank/DDBJ databases">
        <title>Modified the classification status of verrucomicrobia.</title>
        <authorList>
            <person name="Feng X."/>
        </authorList>
    </citation>
    <scope>NUCLEOTIDE SEQUENCE</scope>
    <source>
        <strain evidence="4">KCTC 12986</strain>
    </source>
</reference>
<dbReference type="AlphaFoldDB" id="A0A934VH75"/>
<evidence type="ECO:0000313" key="5">
    <source>
        <dbReference type="Proteomes" id="UP000604083"/>
    </source>
</evidence>
<gene>
    <name evidence="4" type="ORF">JIN78_06170</name>
</gene>
<keyword evidence="2" id="KW-0325">Glycoprotein</keyword>
<accession>A0A934VH75</accession>
<evidence type="ECO:0000256" key="2">
    <source>
        <dbReference type="ARBA" id="ARBA00023180"/>
    </source>
</evidence>
<dbReference type="Proteomes" id="UP000604083">
    <property type="component" value="Unassembled WGS sequence"/>
</dbReference>
<evidence type="ECO:0000313" key="4">
    <source>
        <dbReference type="EMBL" id="MBK1833643.1"/>
    </source>
</evidence>
<dbReference type="EMBL" id="JAENIO010000011">
    <property type="protein sequence ID" value="MBK1833643.1"/>
    <property type="molecule type" value="Genomic_DNA"/>
</dbReference>
<dbReference type="InterPro" id="IPR027417">
    <property type="entry name" value="P-loop_NTPase"/>
</dbReference>
<dbReference type="PANTHER" id="PTHR10605">
    <property type="entry name" value="HEPARAN SULFATE SULFOTRANSFERASE"/>
    <property type="match status" value="1"/>
</dbReference>
<dbReference type="PANTHER" id="PTHR10605:SF56">
    <property type="entry name" value="BIFUNCTIONAL HEPARAN SULFATE N-DEACETYLASE_N-SULFOTRANSFERASE"/>
    <property type="match status" value="1"/>
</dbReference>
<feature type="domain" description="Sulfotransferase" evidence="3">
    <location>
        <begin position="7"/>
        <end position="212"/>
    </location>
</feature>
<proteinExistence type="predicted"/>
<dbReference type="RefSeq" id="WP_200391078.1">
    <property type="nucleotide sequence ID" value="NZ_JAENIO010000011.1"/>
</dbReference>
<dbReference type="Pfam" id="PF00685">
    <property type="entry name" value="Sulfotransfer_1"/>
    <property type="match status" value="1"/>
</dbReference>
<keyword evidence="5" id="KW-1185">Reference proteome</keyword>
<keyword evidence="1" id="KW-0808">Transferase</keyword>
<sequence length="296" mass="34053">MSDKLYPDVTVVGFPKCGSTSFVRWLSQSDSVNIPSRKEPNYLINSEFHPELAKILRNATTELEYECALSSSECGLSIDGSVNYCWSSEARDRLFALNPKTKIVFIVRNPIDRLISHYLADVSNGRQCLSFRDAVLSSQKREGRNFDDWKPYIYCSNFRTAIEMWLEKFPLDNIYVLNFEDLLLEPHSAAQDLLTDLSVSCDTLPSNMSFENVGSVARNSIVKTLFSERSGQLWGIYKYYGLLPEAVRRSVRTVCFRRRSSNDLSIEMEDRIWVDSFIESSGDWLNSKFDLNCSWR</sequence>
<dbReference type="InterPro" id="IPR000863">
    <property type="entry name" value="Sulfotransferase_dom"/>
</dbReference>
<name>A0A934VH75_9BACT</name>
<dbReference type="SUPFAM" id="SSF52540">
    <property type="entry name" value="P-loop containing nucleoside triphosphate hydrolases"/>
    <property type="match status" value="1"/>
</dbReference>
<protein>
    <submittedName>
        <fullName evidence="4">Sulfotransferase domain-containing protein</fullName>
    </submittedName>
</protein>
<dbReference type="InterPro" id="IPR037359">
    <property type="entry name" value="NST/OST"/>
</dbReference>